<name>A0A0U0ZSB0_9MYCO</name>
<keyword evidence="2" id="KW-0378">Hydrolase</keyword>
<evidence type="ECO:0000313" key="2">
    <source>
        <dbReference type="EMBL" id="CPV66470.1"/>
    </source>
</evidence>
<evidence type="ECO:0000313" key="3">
    <source>
        <dbReference type="Proteomes" id="UP000045782"/>
    </source>
</evidence>
<accession>A0A0U0ZSB0</accession>
<dbReference type="Proteomes" id="UP000045782">
    <property type="component" value="Unassembled WGS sequence"/>
</dbReference>
<proteinExistence type="predicted"/>
<gene>
    <name evidence="2" type="ORF">ERS075579_04009</name>
</gene>
<sequence>MTQDRSKLPVWAYVLAAVVVVAATVGVGALAFSGPQYAWSSAQVRNGRAIIVAGVNAEVPDEGIVAALDAAITETELYVYANPRIPESLHEPYQRLGADGTSLGVLQQRARCGSVSIMDPEVAASHFYRDLRRQPGWRTLGTAEIAATVQRGAFPERYSQNVPEAEEFFSQHVQEARAYVRSWRYPGPPGEECGRDFLSDYAGSPAKTAAR</sequence>
<keyword evidence="1" id="KW-0472">Membrane</keyword>
<feature type="transmembrane region" description="Helical" evidence="1">
    <location>
        <begin position="12"/>
        <end position="32"/>
    </location>
</feature>
<organism evidence="2 3">
    <name type="scientific">Mycobacteroides abscessus</name>
    <dbReference type="NCBI Taxonomy" id="36809"/>
    <lineage>
        <taxon>Bacteria</taxon>
        <taxon>Bacillati</taxon>
        <taxon>Actinomycetota</taxon>
        <taxon>Actinomycetes</taxon>
        <taxon>Mycobacteriales</taxon>
        <taxon>Mycobacteriaceae</taxon>
        <taxon>Mycobacteroides</taxon>
    </lineage>
</organism>
<reference evidence="2 3" key="1">
    <citation type="submission" date="2015-03" db="EMBL/GenBank/DDBJ databases">
        <authorList>
            <person name="Murphy D."/>
        </authorList>
    </citation>
    <scope>NUCLEOTIDE SEQUENCE [LARGE SCALE GENOMIC DNA]</scope>
    <source>
        <strain evidence="2 3">PAP088</strain>
    </source>
</reference>
<dbReference type="AlphaFoldDB" id="A0A0U0ZSB0"/>
<protein>
    <submittedName>
        <fullName evidence="2">Cell wall-associated hydrolase, invasion-associated protein</fullName>
    </submittedName>
</protein>
<keyword evidence="1" id="KW-1133">Transmembrane helix</keyword>
<dbReference type="EMBL" id="CSWP01000009">
    <property type="protein sequence ID" value="CPV66470.1"/>
    <property type="molecule type" value="Genomic_DNA"/>
</dbReference>
<keyword evidence="1" id="KW-0812">Transmembrane</keyword>
<dbReference type="GO" id="GO:0016787">
    <property type="term" value="F:hydrolase activity"/>
    <property type="evidence" value="ECO:0007669"/>
    <property type="project" value="UniProtKB-KW"/>
</dbReference>
<evidence type="ECO:0000256" key="1">
    <source>
        <dbReference type="SAM" id="Phobius"/>
    </source>
</evidence>
<dbReference type="RefSeq" id="WP_052619045.1">
    <property type="nucleotide sequence ID" value="NZ_CSWP01000009.1"/>
</dbReference>